<reference evidence="2" key="1">
    <citation type="journal article" date="2019" name="Int. J. Syst. Evol. Microbiol.">
        <title>The Global Catalogue of Microorganisms (GCM) 10K type strain sequencing project: providing services to taxonomists for standard genome sequencing and annotation.</title>
        <authorList>
            <consortium name="The Broad Institute Genomics Platform"/>
            <consortium name="The Broad Institute Genome Sequencing Center for Infectious Disease"/>
            <person name="Wu L."/>
            <person name="Ma J."/>
        </authorList>
    </citation>
    <scope>NUCLEOTIDE SEQUENCE [LARGE SCALE GENOMIC DNA]</scope>
    <source>
        <strain evidence="2">CCUG 60742</strain>
    </source>
</reference>
<proteinExistence type="predicted"/>
<evidence type="ECO:0000313" key="2">
    <source>
        <dbReference type="Proteomes" id="UP001597073"/>
    </source>
</evidence>
<accession>A0ABW2ZHX6</accession>
<protein>
    <submittedName>
        <fullName evidence="1">Uncharacterized protein</fullName>
    </submittedName>
</protein>
<dbReference type="EMBL" id="JBHTIA010000009">
    <property type="protein sequence ID" value="MFD0765714.1"/>
    <property type="molecule type" value="Genomic_DNA"/>
</dbReference>
<keyword evidence="2" id="KW-1185">Reference proteome</keyword>
<organism evidence="1 2">
    <name type="scientific">Mucilaginibacter lutimaris</name>
    <dbReference type="NCBI Taxonomy" id="931629"/>
    <lineage>
        <taxon>Bacteria</taxon>
        <taxon>Pseudomonadati</taxon>
        <taxon>Bacteroidota</taxon>
        <taxon>Sphingobacteriia</taxon>
        <taxon>Sphingobacteriales</taxon>
        <taxon>Sphingobacteriaceae</taxon>
        <taxon>Mucilaginibacter</taxon>
    </lineage>
</organism>
<gene>
    <name evidence="1" type="ORF">ACFQZI_12700</name>
</gene>
<comment type="caution">
    <text evidence="1">The sequence shown here is derived from an EMBL/GenBank/DDBJ whole genome shotgun (WGS) entry which is preliminary data.</text>
</comment>
<dbReference type="Proteomes" id="UP001597073">
    <property type="component" value="Unassembled WGS sequence"/>
</dbReference>
<sequence length="45" mass="4757">MRPAMWFDRLTITGSTINPIGGKAFAASACGAEAKLVQIAGLWHP</sequence>
<dbReference type="RefSeq" id="WP_377142975.1">
    <property type="nucleotide sequence ID" value="NZ_JBHTIA010000009.1"/>
</dbReference>
<evidence type="ECO:0000313" key="1">
    <source>
        <dbReference type="EMBL" id="MFD0765714.1"/>
    </source>
</evidence>
<name>A0ABW2ZHX6_9SPHI</name>